<evidence type="ECO:0000313" key="3">
    <source>
        <dbReference type="EMBL" id="CEM54203.1"/>
    </source>
</evidence>
<protein>
    <submittedName>
        <fullName evidence="3">Uncharacterized protein</fullName>
    </submittedName>
</protein>
<accession>A0A0G4IAK7</accession>
<sequence>MIQPSPCVSLYFALALCLFSVLATGSPSFNFTKCPSWDELQAPRVREEFDVSLFEGTYFELAFHDRTQFPTCALPRCVRSVKKFLPEQSQIDDDFSLQCGKIPMRFSIPLGFRLTENVGVFEGFLEKVPWWWKIFEPGEKYPDVVVDFEVEGGKVDWVIEFQCTEKRGRVDFVGINFYSRQQFSSVEYVDLIEQRARERGLGVYLDSGFGLTRLNHSSCDYNMKVRDWMEAGTDGAWEEGVPEEVGGWPWWERGGKEGAFSLGDGQTEGREDGEGTTRGSNDSRSASLQRNERGKNRSVVHTPTDQSHQRTEKNLERKQEEERAGRERGRQNLNAEHIRMGVSLSTQAFESQQEMML</sequence>
<dbReference type="AlphaFoldDB" id="A0A0G4IAK7"/>
<evidence type="ECO:0000256" key="1">
    <source>
        <dbReference type="SAM" id="MobiDB-lite"/>
    </source>
</evidence>
<dbReference type="VEuPathDB" id="CryptoDB:Cvel_2129"/>
<reference evidence="3" key="1">
    <citation type="submission" date="2014-11" db="EMBL/GenBank/DDBJ databases">
        <authorList>
            <person name="Otto D Thomas"/>
            <person name="Naeem Raeece"/>
        </authorList>
    </citation>
    <scope>NUCLEOTIDE SEQUENCE</scope>
</reference>
<name>A0A0G4IAK7_9ALVE</name>
<keyword evidence="2" id="KW-0732">Signal</keyword>
<dbReference type="EMBL" id="CDMZ01005765">
    <property type="protein sequence ID" value="CEM54203.1"/>
    <property type="molecule type" value="Genomic_DNA"/>
</dbReference>
<feature type="region of interest" description="Disordered" evidence="1">
    <location>
        <begin position="257"/>
        <end position="339"/>
    </location>
</feature>
<gene>
    <name evidence="3" type="ORF">Cvel_2129</name>
</gene>
<feature type="signal peptide" evidence="2">
    <location>
        <begin position="1"/>
        <end position="25"/>
    </location>
</feature>
<feature type="compositionally biased region" description="Polar residues" evidence="1">
    <location>
        <begin position="280"/>
        <end position="289"/>
    </location>
</feature>
<organism evidence="3">
    <name type="scientific">Chromera velia CCMP2878</name>
    <dbReference type="NCBI Taxonomy" id="1169474"/>
    <lineage>
        <taxon>Eukaryota</taxon>
        <taxon>Sar</taxon>
        <taxon>Alveolata</taxon>
        <taxon>Colpodellida</taxon>
        <taxon>Chromeraceae</taxon>
        <taxon>Chromera</taxon>
    </lineage>
</organism>
<feature type="chain" id="PRO_5005192536" evidence="2">
    <location>
        <begin position="26"/>
        <end position="357"/>
    </location>
</feature>
<evidence type="ECO:0000256" key="2">
    <source>
        <dbReference type="SAM" id="SignalP"/>
    </source>
</evidence>
<proteinExistence type="predicted"/>
<feature type="compositionally biased region" description="Basic and acidic residues" evidence="1">
    <location>
        <begin position="307"/>
        <end position="330"/>
    </location>
</feature>